<name>A0AAV7TIF1_PLEWA</name>
<evidence type="ECO:0000256" key="1">
    <source>
        <dbReference type="SAM" id="MobiDB-lite"/>
    </source>
</evidence>
<feature type="region of interest" description="Disordered" evidence="1">
    <location>
        <begin position="26"/>
        <end position="69"/>
    </location>
</feature>
<gene>
    <name evidence="2" type="ORF">NDU88_001171</name>
</gene>
<dbReference type="EMBL" id="JANPWB010000006">
    <property type="protein sequence ID" value="KAJ1175886.1"/>
    <property type="molecule type" value="Genomic_DNA"/>
</dbReference>
<protein>
    <submittedName>
        <fullName evidence="2">Uncharacterized protein</fullName>
    </submittedName>
</protein>
<organism evidence="2 3">
    <name type="scientific">Pleurodeles waltl</name>
    <name type="common">Iberian ribbed newt</name>
    <dbReference type="NCBI Taxonomy" id="8319"/>
    <lineage>
        <taxon>Eukaryota</taxon>
        <taxon>Metazoa</taxon>
        <taxon>Chordata</taxon>
        <taxon>Craniata</taxon>
        <taxon>Vertebrata</taxon>
        <taxon>Euteleostomi</taxon>
        <taxon>Amphibia</taxon>
        <taxon>Batrachia</taxon>
        <taxon>Caudata</taxon>
        <taxon>Salamandroidea</taxon>
        <taxon>Salamandridae</taxon>
        <taxon>Pleurodelinae</taxon>
        <taxon>Pleurodeles</taxon>
    </lineage>
</organism>
<dbReference type="Proteomes" id="UP001066276">
    <property type="component" value="Chromosome 3_2"/>
</dbReference>
<keyword evidence="3" id="KW-1185">Reference proteome</keyword>
<sequence length="69" mass="8015">MKFWVQRLAHLDYYQTWLPLRAKKCPGEQRSMNGSPCVKQKASKHSPEESRQNHSSFQRCDAGEMSTSD</sequence>
<evidence type="ECO:0000313" key="2">
    <source>
        <dbReference type="EMBL" id="KAJ1175886.1"/>
    </source>
</evidence>
<accession>A0AAV7TIF1</accession>
<reference evidence="2" key="1">
    <citation type="journal article" date="2022" name="bioRxiv">
        <title>Sequencing and chromosome-scale assembly of the giantPleurodeles waltlgenome.</title>
        <authorList>
            <person name="Brown T."/>
            <person name="Elewa A."/>
            <person name="Iarovenko S."/>
            <person name="Subramanian E."/>
            <person name="Araus A.J."/>
            <person name="Petzold A."/>
            <person name="Susuki M."/>
            <person name="Suzuki K.-i.T."/>
            <person name="Hayashi T."/>
            <person name="Toyoda A."/>
            <person name="Oliveira C."/>
            <person name="Osipova E."/>
            <person name="Leigh N.D."/>
            <person name="Simon A."/>
            <person name="Yun M.H."/>
        </authorList>
    </citation>
    <scope>NUCLEOTIDE SEQUENCE</scope>
    <source>
        <strain evidence="2">20211129_DDA</strain>
        <tissue evidence="2">Liver</tissue>
    </source>
</reference>
<comment type="caution">
    <text evidence="2">The sequence shown here is derived from an EMBL/GenBank/DDBJ whole genome shotgun (WGS) entry which is preliminary data.</text>
</comment>
<proteinExistence type="predicted"/>
<evidence type="ECO:0000313" key="3">
    <source>
        <dbReference type="Proteomes" id="UP001066276"/>
    </source>
</evidence>
<dbReference type="AlphaFoldDB" id="A0AAV7TIF1"/>